<evidence type="ECO:0008006" key="3">
    <source>
        <dbReference type="Google" id="ProtNLM"/>
    </source>
</evidence>
<name>A0A0D3BXA3_BRAOL</name>
<dbReference type="AlphaFoldDB" id="A0A0D3BXA3"/>
<protein>
    <recommendedName>
        <fullName evidence="3">Retrotransposon Copia-like N-terminal domain-containing protein</fullName>
    </recommendedName>
</protein>
<dbReference type="EnsemblPlants" id="Bo4g111190.1">
    <property type="protein sequence ID" value="Bo4g111190.1"/>
    <property type="gene ID" value="Bo4g111190"/>
</dbReference>
<dbReference type="Proteomes" id="UP000032141">
    <property type="component" value="Chromosome C4"/>
</dbReference>
<evidence type="ECO:0000313" key="1">
    <source>
        <dbReference type="EnsemblPlants" id="Bo4g111190.1"/>
    </source>
</evidence>
<sequence>MEGNNFSKLVTVSVALKGGSNYLVWSRLVKTAIGRLGLWSHITDDGPKPVAKETEEGEEEKTLTKAEAKKWVQEDLMVLSVLQGSLDVPLLKAYSYCETHKHLWETLLKTFGNVSNISPVFEQKRAINSMKQDGGELTKHMGKFGSLWNASKQGSYRGSGRKYEKYEGSCEHCKRTGHKKSECWILHPHLRPRGFNRDREAKAHLYAEANGAGSSGASSGAKVGESEGKALASHQLIGKGVDQEVFKRANIEAFFKALKESGNTLGNTLGYSYAVHTLPSTSDKLLDIFKSSYTASSNPSNTDKLLDIFKSAYTATSEPSIT</sequence>
<dbReference type="Pfam" id="PF14223">
    <property type="entry name" value="Retrotran_gag_2"/>
    <property type="match status" value="1"/>
</dbReference>
<evidence type="ECO:0000313" key="2">
    <source>
        <dbReference type="Proteomes" id="UP000032141"/>
    </source>
</evidence>
<organism evidence="1 2">
    <name type="scientific">Brassica oleracea var. oleracea</name>
    <dbReference type="NCBI Taxonomy" id="109376"/>
    <lineage>
        <taxon>Eukaryota</taxon>
        <taxon>Viridiplantae</taxon>
        <taxon>Streptophyta</taxon>
        <taxon>Embryophyta</taxon>
        <taxon>Tracheophyta</taxon>
        <taxon>Spermatophyta</taxon>
        <taxon>Magnoliopsida</taxon>
        <taxon>eudicotyledons</taxon>
        <taxon>Gunneridae</taxon>
        <taxon>Pentapetalae</taxon>
        <taxon>rosids</taxon>
        <taxon>malvids</taxon>
        <taxon>Brassicales</taxon>
        <taxon>Brassicaceae</taxon>
        <taxon>Brassiceae</taxon>
        <taxon>Brassica</taxon>
    </lineage>
</organism>
<reference evidence="1" key="2">
    <citation type="submission" date="2015-03" db="UniProtKB">
        <authorList>
            <consortium name="EnsemblPlants"/>
        </authorList>
    </citation>
    <scope>IDENTIFICATION</scope>
</reference>
<accession>A0A0D3BXA3</accession>
<reference evidence="1 2" key="1">
    <citation type="journal article" date="2014" name="Genome Biol.">
        <title>Transcriptome and methylome profiling reveals relics of genome dominance in the mesopolyploid Brassica oleracea.</title>
        <authorList>
            <person name="Parkin I.A."/>
            <person name="Koh C."/>
            <person name="Tang H."/>
            <person name="Robinson S.J."/>
            <person name="Kagale S."/>
            <person name="Clarke W.E."/>
            <person name="Town C.D."/>
            <person name="Nixon J."/>
            <person name="Krishnakumar V."/>
            <person name="Bidwell S.L."/>
            <person name="Denoeud F."/>
            <person name="Belcram H."/>
            <person name="Links M.G."/>
            <person name="Just J."/>
            <person name="Clarke C."/>
            <person name="Bender T."/>
            <person name="Huebert T."/>
            <person name="Mason A.S."/>
            <person name="Pires J.C."/>
            <person name="Barker G."/>
            <person name="Moore J."/>
            <person name="Walley P.G."/>
            <person name="Manoli S."/>
            <person name="Batley J."/>
            <person name="Edwards D."/>
            <person name="Nelson M.N."/>
            <person name="Wang X."/>
            <person name="Paterson A.H."/>
            <person name="King G."/>
            <person name="Bancroft I."/>
            <person name="Chalhoub B."/>
            <person name="Sharpe A.G."/>
        </authorList>
    </citation>
    <scope>NUCLEOTIDE SEQUENCE</scope>
    <source>
        <strain evidence="1 2">cv. TO1000</strain>
    </source>
</reference>
<keyword evidence="2" id="KW-1185">Reference proteome</keyword>
<dbReference type="HOGENOM" id="CLU_864898_0_0_1"/>
<dbReference type="eggNOG" id="KOG0017">
    <property type="taxonomic scope" value="Eukaryota"/>
</dbReference>
<proteinExistence type="predicted"/>
<dbReference type="Gramene" id="Bo4g111190.1">
    <property type="protein sequence ID" value="Bo4g111190.1"/>
    <property type="gene ID" value="Bo4g111190"/>
</dbReference>
<dbReference type="PANTHER" id="PTHR37610">
    <property type="entry name" value="CCHC-TYPE DOMAIN-CONTAINING PROTEIN"/>
    <property type="match status" value="1"/>
</dbReference>
<dbReference type="PANTHER" id="PTHR37610:SF40">
    <property type="entry name" value="OS01G0909600 PROTEIN"/>
    <property type="match status" value="1"/>
</dbReference>